<reference evidence="10" key="2">
    <citation type="journal article" date="2021" name="PeerJ">
        <title>Extensive microbial diversity within the chicken gut microbiome revealed by metagenomics and culture.</title>
        <authorList>
            <person name="Gilroy R."/>
            <person name="Ravi A."/>
            <person name="Getino M."/>
            <person name="Pursley I."/>
            <person name="Horton D.L."/>
            <person name="Alikhan N.F."/>
            <person name="Baker D."/>
            <person name="Gharbi K."/>
            <person name="Hall N."/>
            <person name="Watson M."/>
            <person name="Adriaenssens E.M."/>
            <person name="Foster-Nyarko E."/>
            <person name="Jarju S."/>
            <person name="Secka A."/>
            <person name="Antonio M."/>
            <person name="Oren A."/>
            <person name="Chaudhuri R.R."/>
            <person name="La Ragione R."/>
            <person name="Hildebrand F."/>
            <person name="Pallen M.J."/>
        </authorList>
    </citation>
    <scope>NUCLEOTIDE SEQUENCE</scope>
    <source>
        <strain evidence="10">CHK147-3167</strain>
    </source>
</reference>
<dbReference type="GO" id="GO:0006465">
    <property type="term" value="P:signal peptide processing"/>
    <property type="evidence" value="ECO:0007669"/>
    <property type="project" value="TreeGrafter"/>
</dbReference>
<organism evidence="10 11">
    <name type="scientific">Candidatus Coprosoma intestinipullorum</name>
    <dbReference type="NCBI Taxonomy" id="2840752"/>
    <lineage>
        <taxon>Bacteria</taxon>
        <taxon>Bacillati</taxon>
        <taxon>Bacillota</taxon>
        <taxon>Bacillota incertae sedis</taxon>
        <taxon>Candidatus Coprosoma</taxon>
    </lineage>
</organism>
<feature type="transmembrane region" description="Helical" evidence="7">
    <location>
        <begin position="74"/>
        <end position="94"/>
    </location>
</feature>
<feature type="transmembrane region" description="Helical" evidence="7">
    <location>
        <begin position="6"/>
        <end position="23"/>
    </location>
</feature>
<dbReference type="GO" id="GO:0004190">
    <property type="term" value="F:aspartic-type endopeptidase activity"/>
    <property type="evidence" value="ECO:0007669"/>
    <property type="project" value="InterPro"/>
</dbReference>
<evidence type="ECO:0000259" key="8">
    <source>
        <dbReference type="Pfam" id="PF01478"/>
    </source>
</evidence>
<dbReference type="Pfam" id="PF01478">
    <property type="entry name" value="Peptidase_A24"/>
    <property type="match status" value="1"/>
</dbReference>
<evidence type="ECO:0000256" key="3">
    <source>
        <dbReference type="ARBA" id="ARBA00022475"/>
    </source>
</evidence>
<keyword evidence="5 7" id="KW-1133">Transmembrane helix</keyword>
<dbReference type="AlphaFoldDB" id="A0A9D0ZSA8"/>
<evidence type="ECO:0000256" key="4">
    <source>
        <dbReference type="ARBA" id="ARBA00022692"/>
    </source>
</evidence>
<keyword evidence="3" id="KW-1003">Cell membrane</keyword>
<feature type="transmembrane region" description="Helical" evidence="7">
    <location>
        <begin position="185"/>
        <end position="218"/>
    </location>
</feature>
<dbReference type="InterPro" id="IPR000045">
    <property type="entry name" value="Prepilin_IV_endopep_pep"/>
</dbReference>
<sequence length="253" mass="28567">MELFVVIFIFIVGTLLGSFYNVVGYRLPKGESIVFPPSHCPNCNHRLGSSELIPIFSFLFQKGKCKHCKQKISGFYPVFEFLTGLLFIISYLIFGPTKEFILSITFVSMLTIIVVSDYEFMIISDEVLIFFGILLFGEIWWINGFEDALYSLLNGILAFFTMWALKKFGDFLFKKESMGGGDIKLLFIFGMVLSYPIAILSIFLGSLIGLPISLIIMARKSTHIIPFGPFLAAGALIMFLAQIDIQTIINFYN</sequence>
<keyword evidence="6 7" id="KW-0472">Membrane</keyword>
<dbReference type="PANTHER" id="PTHR30487:SF0">
    <property type="entry name" value="PREPILIN LEADER PEPTIDASE_N-METHYLTRANSFERASE-RELATED"/>
    <property type="match status" value="1"/>
</dbReference>
<evidence type="ECO:0000256" key="6">
    <source>
        <dbReference type="ARBA" id="ARBA00023136"/>
    </source>
</evidence>
<reference evidence="10" key="1">
    <citation type="submission" date="2020-10" db="EMBL/GenBank/DDBJ databases">
        <authorList>
            <person name="Gilroy R."/>
        </authorList>
    </citation>
    <scope>NUCLEOTIDE SEQUENCE</scope>
    <source>
        <strain evidence="10">CHK147-3167</strain>
    </source>
</reference>
<dbReference type="InterPro" id="IPR050882">
    <property type="entry name" value="Prepilin_peptidase/N-MTase"/>
</dbReference>
<evidence type="ECO:0000256" key="5">
    <source>
        <dbReference type="ARBA" id="ARBA00022989"/>
    </source>
</evidence>
<feature type="transmembrane region" description="Helical" evidence="7">
    <location>
        <begin position="127"/>
        <end position="142"/>
    </location>
</feature>
<evidence type="ECO:0000256" key="2">
    <source>
        <dbReference type="ARBA" id="ARBA00005801"/>
    </source>
</evidence>
<accession>A0A9D0ZSA8</accession>
<dbReference type="PANTHER" id="PTHR30487">
    <property type="entry name" value="TYPE 4 PREPILIN-LIKE PROTEINS LEADER PEPTIDE-PROCESSING ENZYME"/>
    <property type="match status" value="1"/>
</dbReference>
<feature type="transmembrane region" description="Helical" evidence="7">
    <location>
        <begin position="224"/>
        <end position="243"/>
    </location>
</feature>
<dbReference type="Gene3D" id="1.20.120.1220">
    <property type="match status" value="1"/>
</dbReference>
<proteinExistence type="inferred from homology"/>
<comment type="similarity">
    <text evidence="2">Belongs to the peptidase A24 family.</text>
</comment>
<feature type="transmembrane region" description="Helical" evidence="7">
    <location>
        <begin position="148"/>
        <end position="165"/>
    </location>
</feature>
<evidence type="ECO:0000256" key="7">
    <source>
        <dbReference type="SAM" id="Phobius"/>
    </source>
</evidence>
<dbReference type="InterPro" id="IPR010627">
    <property type="entry name" value="Prepilin_pept_A24_N"/>
</dbReference>
<comment type="subcellular location">
    <subcellularLocation>
        <location evidence="1">Cell membrane</location>
        <topology evidence="1">Multi-pass membrane protein</topology>
    </subcellularLocation>
</comment>
<feature type="domain" description="Prepilin peptidase A24 N-terminal" evidence="9">
    <location>
        <begin position="11"/>
        <end position="93"/>
    </location>
</feature>
<gene>
    <name evidence="10" type="ORF">IAB27_07105</name>
</gene>
<evidence type="ECO:0000313" key="11">
    <source>
        <dbReference type="Proteomes" id="UP000886786"/>
    </source>
</evidence>
<dbReference type="Pfam" id="PF06750">
    <property type="entry name" value="A24_N_bact"/>
    <property type="match status" value="1"/>
</dbReference>
<protein>
    <submittedName>
        <fullName evidence="10">Prepilin peptidase</fullName>
    </submittedName>
</protein>
<evidence type="ECO:0000256" key="1">
    <source>
        <dbReference type="ARBA" id="ARBA00004651"/>
    </source>
</evidence>
<name>A0A9D0ZSA8_9FIRM</name>
<dbReference type="Proteomes" id="UP000886786">
    <property type="component" value="Unassembled WGS sequence"/>
</dbReference>
<comment type="caution">
    <text evidence="10">The sequence shown here is derived from an EMBL/GenBank/DDBJ whole genome shotgun (WGS) entry which is preliminary data.</text>
</comment>
<evidence type="ECO:0000259" key="9">
    <source>
        <dbReference type="Pfam" id="PF06750"/>
    </source>
</evidence>
<dbReference type="GO" id="GO:0005886">
    <property type="term" value="C:plasma membrane"/>
    <property type="evidence" value="ECO:0007669"/>
    <property type="project" value="UniProtKB-SubCell"/>
</dbReference>
<dbReference type="EMBL" id="DVFV01000123">
    <property type="protein sequence ID" value="HIQ91370.1"/>
    <property type="molecule type" value="Genomic_DNA"/>
</dbReference>
<feature type="transmembrane region" description="Helical" evidence="7">
    <location>
        <begin position="100"/>
        <end position="120"/>
    </location>
</feature>
<keyword evidence="4 7" id="KW-0812">Transmembrane</keyword>
<feature type="domain" description="Prepilin type IV endopeptidase peptidase" evidence="8">
    <location>
        <begin position="105"/>
        <end position="213"/>
    </location>
</feature>
<evidence type="ECO:0000313" key="10">
    <source>
        <dbReference type="EMBL" id="HIQ91370.1"/>
    </source>
</evidence>